<evidence type="ECO:0000256" key="3">
    <source>
        <dbReference type="SAM" id="MobiDB-lite"/>
    </source>
</evidence>
<protein>
    <recommendedName>
        <fullName evidence="5">Tyrosinase copper-binding domain-containing protein</fullName>
    </recommendedName>
</protein>
<dbReference type="Proteomes" id="UP001145021">
    <property type="component" value="Unassembled WGS sequence"/>
</dbReference>
<dbReference type="SUPFAM" id="SSF48056">
    <property type="entry name" value="Di-copper centre-containing domain"/>
    <property type="match status" value="1"/>
</dbReference>
<dbReference type="AlphaFoldDB" id="A0A9W8CIZ3"/>
<evidence type="ECO:0000256" key="2">
    <source>
        <dbReference type="ARBA" id="ARBA00023008"/>
    </source>
</evidence>
<name>A0A9W8CIZ3_9FUNG</name>
<keyword evidence="2" id="KW-0186">Copper</keyword>
<keyword evidence="1" id="KW-0479">Metal-binding</keyword>
<evidence type="ECO:0000259" key="5">
    <source>
        <dbReference type="PROSITE" id="PS00497"/>
    </source>
</evidence>
<feature type="domain" description="Tyrosinase copper-binding" evidence="5">
    <location>
        <begin position="85"/>
        <end position="102"/>
    </location>
</feature>
<comment type="caution">
    <text evidence="6">The sequence shown here is derived from an EMBL/GenBank/DDBJ whole genome shotgun (WGS) entry which is preliminary data.</text>
</comment>
<dbReference type="Pfam" id="PF00264">
    <property type="entry name" value="Tyrosinase"/>
    <property type="match status" value="1"/>
</dbReference>
<keyword evidence="7" id="KW-1185">Reference proteome</keyword>
<dbReference type="InterPro" id="IPR008922">
    <property type="entry name" value="Di-copper_centre_dom_sf"/>
</dbReference>
<sequence>MVIRALKCFCIVLVASFAADVVTAKTVFPMPRLESSCAHTVVRRDVTTLGPTELQRFIRVVREMHRRGWMDGFGSMHDHISHQIHGNEHFFAWHRRFLRHFEVLMQQIDPDVVLPYWNWGTFWNNPLADPVLSSAYFGGNGRPGDNCVIEGAEERWGRNYPSRNCLTRKYRYGSTTGAFWPMRAVRDVMNTAKTHAQFRSRIENGAHGIVHLGLGGDFETMWAPVDVLFFMHHAMIDKVWAEWQSRDPTRLHAVDGYDAARQPITAQTLMPFYGEEVGTALSTNGPGYCYVYDDVPSPPAFRPRRSARLAFNAMLNDTQPFAPLPPLPPSPPSLPRHAGNNGFIRPRGTAFYDKEPGSEADSVEEYEPPRPMDVSWLKSRNMDVEEAQRMQRLVDDVVAQMNAERKQKTEPVAADNQQN</sequence>
<accession>A0A9W8CIZ3</accession>
<gene>
    <name evidence="6" type="ORF">LPJ64_003210</name>
</gene>
<dbReference type="PRINTS" id="PR00092">
    <property type="entry name" value="TYROSINASE"/>
</dbReference>
<dbReference type="Gene3D" id="1.10.1280.10">
    <property type="entry name" value="Di-copper center containing domain from catechol oxidase"/>
    <property type="match status" value="1"/>
</dbReference>
<keyword evidence="4" id="KW-0732">Signal</keyword>
<evidence type="ECO:0000256" key="4">
    <source>
        <dbReference type="SAM" id="SignalP"/>
    </source>
</evidence>
<evidence type="ECO:0000313" key="7">
    <source>
        <dbReference type="Proteomes" id="UP001145021"/>
    </source>
</evidence>
<feature type="region of interest" description="Disordered" evidence="3">
    <location>
        <begin position="349"/>
        <end position="374"/>
    </location>
</feature>
<dbReference type="PANTHER" id="PTHR11474:SF126">
    <property type="entry name" value="TYROSINASE-LIKE PROTEIN TYR-1-RELATED"/>
    <property type="match status" value="1"/>
</dbReference>
<feature type="chain" id="PRO_5040768243" description="Tyrosinase copper-binding domain-containing protein" evidence="4">
    <location>
        <begin position="25"/>
        <end position="419"/>
    </location>
</feature>
<proteinExistence type="predicted"/>
<evidence type="ECO:0000256" key="1">
    <source>
        <dbReference type="ARBA" id="ARBA00022723"/>
    </source>
</evidence>
<dbReference type="GO" id="GO:0016491">
    <property type="term" value="F:oxidoreductase activity"/>
    <property type="evidence" value="ECO:0007669"/>
    <property type="project" value="InterPro"/>
</dbReference>
<dbReference type="InterPro" id="IPR002227">
    <property type="entry name" value="Tyrosinase_Cu-bd"/>
</dbReference>
<dbReference type="PROSITE" id="PS00497">
    <property type="entry name" value="TYROSINASE_1"/>
    <property type="match status" value="1"/>
</dbReference>
<dbReference type="InterPro" id="IPR050316">
    <property type="entry name" value="Tyrosinase/Hemocyanin"/>
</dbReference>
<evidence type="ECO:0000313" key="6">
    <source>
        <dbReference type="EMBL" id="KAJ1645174.1"/>
    </source>
</evidence>
<dbReference type="PANTHER" id="PTHR11474">
    <property type="entry name" value="TYROSINASE FAMILY MEMBER"/>
    <property type="match status" value="1"/>
</dbReference>
<feature type="signal peptide" evidence="4">
    <location>
        <begin position="1"/>
        <end position="24"/>
    </location>
</feature>
<organism evidence="6 7">
    <name type="scientific">Coemansia asiatica</name>
    <dbReference type="NCBI Taxonomy" id="1052880"/>
    <lineage>
        <taxon>Eukaryota</taxon>
        <taxon>Fungi</taxon>
        <taxon>Fungi incertae sedis</taxon>
        <taxon>Zoopagomycota</taxon>
        <taxon>Kickxellomycotina</taxon>
        <taxon>Kickxellomycetes</taxon>
        <taxon>Kickxellales</taxon>
        <taxon>Kickxellaceae</taxon>
        <taxon>Coemansia</taxon>
    </lineage>
</organism>
<dbReference type="GO" id="GO:0046872">
    <property type="term" value="F:metal ion binding"/>
    <property type="evidence" value="ECO:0007669"/>
    <property type="project" value="UniProtKB-KW"/>
</dbReference>
<dbReference type="EMBL" id="JANBOH010000120">
    <property type="protein sequence ID" value="KAJ1645174.1"/>
    <property type="molecule type" value="Genomic_DNA"/>
</dbReference>
<reference evidence="6" key="1">
    <citation type="submission" date="2022-07" db="EMBL/GenBank/DDBJ databases">
        <title>Phylogenomic reconstructions and comparative analyses of Kickxellomycotina fungi.</title>
        <authorList>
            <person name="Reynolds N.K."/>
            <person name="Stajich J.E."/>
            <person name="Barry K."/>
            <person name="Grigoriev I.V."/>
            <person name="Crous P."/>
            <person name="Smith M.E."/>
        </authorList>
    </citation>
    <scope>NUCLEOTIDE SEQUENCE</scope>
    <source>
        <strain evidence="6">NBRC 105413</strain>
    </source>
</reference>